<dbReference type="InterPro" id="IPR024078">
    <property type="entry name" value="LmbE-like_dom_sf"/>
</dbReference>
<evidence type="ECO:0000313" key="3">
    <source>
        <dbReference type="Proteomes" id="UP000739411"/>
    </source>
</evidence>
<dbReference type="InterPro" id="IPR003737">
    <property type="entry name" value="GlcNAc_PI_deacetylase-related"/>
</dbReference>
<dbReference type="Proteomes" id="UP000739411">
    <property type="component" value="Unassembled WGS sequence"/>
</dbReference>
<dbReference type="AlphaFoldDB" id="A0A935MRI5"/>
<sequence length="492" mass="53203">MTDTAPEQTRIPYSPSALPVAREVLVFAPHADDEVFGCGGTLALLVAAGASVRVVVVTDGALGGVENGPGLISLRQSESAAAALVLGYPEPENWALPDRGIRYGEALVRRMLAEMGNADLVFAPHPGELHPDHQVVALACFEALQRQASSARLAFYEVSRPLEPNTLIDSTVVAEAKLAAMRCFASQLAEQRYDERMVALNCYRTYTLPRAVQAAEAFRLIESHELGLGLPRLCPDSSSLRIANGLAIAGSELPLISILVLCTGRPELESAIASIRQQTYPNLELVLIYVGEGKAWQLPETYGRFLMTPVNFGKDILTLGAAVNRGLAEAQGEYLGILDEDALLLPDHVEKLFKALCLDQAALAGYSGVHVLGRDDAVLQTIDDAFDFTHSHPLPIHAILFRRAAIDTYSCRFDEASDCLADRDFLAQLAGFGAFNYYPGVSVLCRRLPGALCPTESVLQPTSIVNSPAGSDARSPLQHVLSRLRQCFQVRR</sequence>
<dbReference type="Pfam" id="PF00535">
    <property type="entry name" value="Glycos_transf_2"/>
    <property type="match status" value="1"/>
</dbReference>
<dbReference type="Gene3D" id="3.40.50.10320">
    <property type="entry name" value="LmbE-like"/>
    <property type="match status" value="1"/>
</dbReference>
<dbReference type="InterPro" id="IPR029044">
    <property type="entry name" value="Nucleotide-diphossugar_trans"/>
</dbReference>
<organism evidence="2 3">
    <name type="scientific">Candidatus Dechloromonas phosphorivorans</name>
    <dbReference type="NCBI Taxonomy" id="2899244"/>
    <lineage>
        <taxon>Bacteria</taxon>
        <taxon>Pseudomonadati</taxon>
        <taxon>Pseudomonadota</taxon>
        <taxon>Betaproteobacteria</taxon>
        <taxon>Rhodocyclales</taxon>
        <taxon>Azonexaceae</taxon>
        <taxon>Dechloromonas</taxon>
    </lineage>
</organism>
<evidence type="ECO:0000259" key="1">
    <source>
        <dbReference type="Pfam" id="PF00535"/>
    </source>
</evidence>
<dbReference type="PANTHER" id="PTHR12993:SF11">
    <property type="entry name" value="N-ACETYLGLUCOSAMINYL-PHOSPHATIDYLINOSITOL DE-N-ACETYLASE"/>
    <property type="match status" value="1"/>
</dbReference>
<feature type="domain" description="Glycosyltransferase 2-like" evidence="1">
    <location>
        <begin position="265"/>
        <end position="370"/>
    </location>
</feature>
<dbReference type="CDD" id="cd00761">
    <property type="entry name" value="Glyco_tranf_GTA_type"/>
    <property type="match status" value="1"/>
</dbReference>
<name>A0A935MRI5_9RHOO</name>
<accession>A0A935MRI5</accession>
<dbReference type="Gene3D" id="3.90.550.10">
    <property type="entry name" value="Spore Coat Polysaccharide Biosynthesis Protein SpsA, Chain A"/>
    <property type="match status" value="1"/>
</dbReference>
<dbReference type="GO" id="GO:0016811">
    <property type="term" value="F:hydrolase activity, acting on carbon-nitrogen (but not peptide) bonds, in linear amides"/>
    <property type="evidence" value="ECO:0007669"/>
    <property type="project" value="TreeGrafter"/>
</dbReference>
<reference evidence="2 3" key="1">
    <citation type="submission" date="2020-10" db="EMBL/GenBank/DDBJ databases">
        <title>Connecting structure to function with the recovery of over 1000 high-quality activated sludge metagenome-assembled genomes encoding full-length rRNA genes using long-read sequencing.</title>
        <authorList>
            <person name="Singleton C.M."/>
            <person name="Petriglieri F."/>
            <person name="Kristensen J.M."/>
            <person name="Kirkegaard R.H."/>
            <person name="Michaelsen T.Y."/>
            <person name="Andersen M.H."/>
            <person name="Karst S.M."/>
            <person name="Dueholm M.S."/>
            <person name="Nielsen P.H."/>
            <person name="Albertsen M."/>
        </authorList>
    </citation>
    <scope>NUCLEOTIDE SEQUENCE [LARGE SCALE GENOMIC DNA]</scope>
    <source>
        <strain evidence="2">EsbW_18-Q3-R4-48_BATAC.463</strain>
    </source>
</reference>
<dbReference type="InterPro" id="IPR001173">
    <property type="entry name" value="Glyco_trans_2-like"/>
</dbReference>
<proteinExistence type="predicted"/>
<dbReference type="Pfam" id="PF02585">
    <property type="entry name" value="PIG-L"/>
    <property type="match status" value="1"/>
</dbReference>
<gene>
    <name evidence="2" type="ORF">IPJ38_13815</name>
</gene>
<dbReference type="EMBL" id="JADJMS010000030">
    <property type="protein sequence ID" value="MBK7416028.1"/>
    <property type="molecule type" value="Genomic_DNA"/>
</dbReference>
<evidence type="ECO:0000313" key="2">
    <source>
        <dbReference type="EMBL" id="MBK7416028.1"/>
    </source>
</evidence>
<protein>
    <submittedName>
        <fullName evidence="2">PIG-L family deacetylase</fullName>
    </submittedName>
</protein>
<dbReference type="SUPFAM" id="SSF53448">
    <property type="entry name" value="Nucleotide-diphospho-sugar transferases"/>
    <property type="match status" value="1"/>
</dbReference>
<comment type="caution">
    <text evidence="2">The sequence shown here is derived from an EMBL/GenBank/DDBJ whole genome shotgun (WGS) entry which is preliminary data.</text>
</comment>
<dbReference type="PANTHER" id="PTHR12993">
    <property type="entry name" value="N-ACETYLGLUCOSAMINYL-PHOSPHATIDYLINOSITOL DE-N-ACETYLASE-RELATED"/>
    <property type="match status" value="1"/>
</dbReference>
<dbReference type="SUPFAM" id="SSF102588">
    <property type="entry name" value="LmbE-like"/>
    <property type="match status" value="1"/>
</dbReference>